<dbReference type="InterPro" id="IPR020598">
    <property type="entry name" value="rRNA_Ade_methylase_Trfase_N"/>
</dbReference>
<accession>A0ABY6CN51</accession>
<feature type="binding site" evidence="7 8">
    <location>
        <position position="13"/>
    </location>
    <ligand>
        <name>S-adenosyl-L-methionine</name>
        <dbReference type="ChEBI" id="CHEBI:59789"/>
    </ligand>
</feature>
<keyword evidence="11" id="KW-1185">Reference proteome</keyword>
<evidence type="ECO:0000256" key="6">
    <source>
        <dbReference type="ARBA" id="ARBA00022884"/>
    </source>
</evidence>
<keyword evidence="6 7" id="KW-0694">RNA-binding</keyword>
<keyword evidence="1 7" id="KW-0963">Cytoplasm</keyword>
<comment type="caution">
    <text evidence="7">Lacks conserved residue(s) required for the propagation of feature annotation.</text>
</comment>
<dbReference type="PANTHER" id="PTHR11727">
    <property type="entry name" value="DIMETHYLADENOSINE TRANSFERASE"/>
    <property type="match status" value="1"/>
</dbReference>
<comment type="subcellular location">
    <subcellularLocation>
        <location evidence="7">Cytoplasm</location>
    </subcellularLocation>
</comment>
<comment type="similarity">
    <text evidence="7">Belongs to the class I-like SAM-binding methyltransferase superfamily. rRNA adenine N(6)-methyltransferase family. RsmA subfamily.</text>
</comment>
<name>A0ABY6CN51_9BACT</name>
<evidence type="ECO:0000256" key="7">
    <source>
        <dbReference type="HAMAP-Rule" id="MF_00607"/>
    </source>
</evidence>
<dbReference type="InterPro" id="IPR023165">
    <property type="entry name" value="rRNA_Ade_diMease-like_C"/>
</dbReference>
<keyword evidence="5 7" id="KW-0949">S-adenosyl-L-methionine</keyword>
<evidence type="ECO:0000256" key="4">
    <source>
        <dbReference type="ARBA" id="ARBA00022679"/>
    </source>
</evidence>
<dbReference type="CDD" id="cd02440">
    <property type="entry name" value="AdoMet_MTases"/>
    <property type="match status" value="1"/>
</dbReference>
<evidence type="ECO:0000256" key="8">
    <source>
        <dbReference type="PROSITE-ProRule" id="PRU01026"/>
    </source>
</evidence>
<protein>
    <recommendedName>
        <fullName evidence="7">Ribosomal RNA small subunit methyltransferase A</fullName>
        <ecNumber evidence="7">2.1.1.182</ecNumber>
    </recommendedName>
    <alternativeName>
        <fullName evidence="7">16S rRNA (adenine(1518)-N(6)/adenine(1519)-N(6))-dimethyltransferase</fullName>
    </alternativeName>
    <alternativeName>
        <fullName evidence="7">16S rRNA dimethyladenosine transferase</fullName>
    </alternativeName>
    <alternativeName>
        <fullName evidence="7">16S rRNA dimethylase</fullName>
    </alternativeName>
    <alternativeName>
        <fullName evidence="7">S-adenosylmethionine-6-N', N'-adenosyl(rRNA) dimethyltransferase</fullName>
    </alternativeName>
</protein>
<dbReference type="HAMAP" id="MF_00607">
    <property type="entry name" value="16SrRNA_methyltr_A"/>
    <property type="match status" value="1"/>
</dbReference>
<dbReference type="SUPFAM" id="SSF53335">
    <property type="entry name" value="S-adenosyl-L-methionine-dependent methyltransferases"/>
    <property type="match status" value="1"/>
</dbReference>
<evidence type="ECO:0000256" key="5">
    <source>
        <dbReference type="ARBA" id="ARBA00022691"/>
    </source>
</evidence>
<dbReference type="EMBL" id="CP106679">
    <property type="protein sequence ID" value="UXP31941.1"/>
    <property type="molecule type" value="Genomic_DNA"/>
</dbReference>
<feature type="binding site" evidence="7 8">
    <location>
        <position position="108"/>
    </location>
    <ligand>
        <name>S-adenosyl-L-methionine</name>
        <dbReference type="ChEBI" id="CHEBI:59789"/>
    </ligand>
</feature>
<dbReference type="Pfam" id="PF00398">
    <property type="entry name" value="RrnaAD"/>
    <property type="match status" value="1"/>
</dbReference>
<dbReference type="RefSeq" id="WP_262309380.1">
    <property type="nucleotide sequence ID" value="NZ_CP106679.1"/>
</dbReference>
<keyword evidence="2 7" id="KW-0698">rRNA processing</keyword>
<feature type="binding site" evidence="7 8">
    <location>
        <position position="41"/>
    </location>
    <ligand>
        <name>S-adenosyl-L-methionine</name>
        <dbReference type="ChEBI" id="CHEBI:59789"/>
    </ligand>
</feature>
<sequence length="261" mass="29945">MAYVRPKKRLGQHFLKDLRIAENIVLALLDAPHNHNVLEIGPGTGVLSEFMVDNDRIDRLVMVDLDKESIDFLEKKYKDKEVEILFADFLKQDLETLFAGQNFSIIGNFPYNISSQIFFKVLDNRDKVDEVVCMLQKEVAERIASQEGNKDYGILSVLLQAYYDIEYLFTVPPEVFLPPPKVHSGVIKLTRNGVTDLGCDEKLFKRVVKAGFQMRRKTLRNALKTLNLPESVTEQEVFNKRAEQLSVDAFIQLTNMIHSHV</sequence>
<dbReference type="PROSITE" id="PS51689">
    <property type="entry name" value="SAM_RNA_A_N6_MT"/>
    <property type="match status" value="1"/>
</dbReference>
<evidence type="ECO:0000256" key="1">
    <source>
        <dbReference type="ARBA" id="ARBA00022490"/>
    </source>
</evidence>
<dbReference type="InterPro" id="IPR029063">
    <property type="entry name" value="SAM-dependent_MTases_sf"/>
</dbReference>
<dbReference type="Gene3D" id="1.10.8.100">
    <property type="entry name" value="Ribosomal RNA adenine dimethylase-like, domain 2"/>
    <property type="match status" value="1"/>
</dbReference>
<reference evidence="10" key="1">
    <citation type="submission" date="2022-09" db="EMBL/GenBank/DDBJ databases">
        <title>Comparative genomics and taxonomic characterization of three novel marine species of genus Reichenbachiella exhibiting antioxidant and polysaccharide degradation activities.</title>
        <authorList>
            <person name="Muhammad N."/>
            <person name="Lee Y.-J."/>
            <person name="Ko J."/>
            <person name="Kim S.-G."/>
        </authorList>
    </citation>
    <scope>NUCLEOTIDE SEQUENCE</scope>
    <source>
        <strain evidence="10">BKB1-1</strain>
    </source>
</reference>
<dbReference type="GO" id="GO:0052908">
    <property type="term" value="F:16S rRNA (adenine(1518)-N(6)/adenine(1519)-N(6))-dimethyltransferase activity"/>
    <property type="evidence" value="ECO:0007669"/>
    <property type="project" value="UniProtKB-EC"/>
</dbReference>
<dbReference type="EC" id="2.1.1.182" evidence="7"/>
<evidence type="ECO:0000256" key="2">
    <source>
        <dbReference type="ARBA" id="ARBA00022552"/>
    </source>
</evidence>
<dbReference type="SMART" id="SM00650">
    <property type="entry name" value="rADc"/>
    <property type="match status" value="1"/>
</dbReference>
<gene>
    <name evidence="7 10" type="primary">rsmA</name>
    <name evidence="7" type="synonym">ksgA</name>
    <name evidence="10" type="ORF">N6H18_16470</name>
</gene>
<evidence type="ECO:0000256" key="3">
    <source>
        <dbReference type="ARBA" id="ARBA00022603"/>
    </source>
</evidence>
<dbReference type="Gene3D" id="3.40.50.150">
    <property type="entry name" value="Vaccinia Virus protein VP39"/>
    <property type="match status" value="1"/>
</dbReference>
<evidence type="ECO:0000313" key="11">
    <source>
        <dbReference type="Proteomes" id="UP001065174"/>
    </source>
</evidence>
<feature type="binding site" evidence="8">
    <location>
        <position position="64"/>
    </location>
    <ligand>
        <name>S-adenosyl-L-methionine</name>
        <dbReference type="ChEBI" id="CHEBI:59789"/>
    </ligand>
</feature>
<feature type="binding site" evidence="7 8">
    <location>
        <position position="88"/>
    </location>
    <ligand>
        <name>S-adenosyl-L-methionine</name>
        <dbReference type="ChEBI" id="CHEBI:59789"/>
    </ligand>
</feature>
<evidence type="ECO:0000313" key="10">
    <source>
        <dbReference type="EMBL" id="UXP31941.1"/>
    </source>
</evidence>
<dbReference type="InterPro" id="IPR001737">
    <property type="entry name" value="KsgA/Erm"/>
</dbReference>
<organism evidence="10 11">
    <name type="scientific">Reichenbachiella agarivorans</name>
    <dbReference type="NCBI Taxonomy" id="2979464"/>
    <lineage>
        <taxon>Bacteria</taxon>
        <taxon>Pseudomonadati</taxon>
        <taxon>Bacteroidota</taxon>
        <taxon>Cytophagia</taxon>
        <taxon>Cytophagales</taxon>
        <taxon>Reichenbachiellaceae</taxon>
        <taxon>Reichenbachiella</taxon>
    </lineage>
</organism>
<comment type="catalytic activity">
    <reaction evidence="7">
        <text>adenosine(1518)/adenosine(1519) in 16S rRNA + 4 S-adenosyl-L-methionine = N(6)-dimethyladenosine(1518)/N(6)-dimethyladenosine(1519) in 16S rRNA + 4 S-adenosyl-L-homocysteine + 4 H(+)</text>
        <dbReference type="Rhea" id="RHEA:19609"/>
        <dbReference type="Rhea" id="RHEA-COMP:10232"/>
        <dbReference type="Rhea" id="RHEA-COMP:10233"/>
        <dbReference type="ChEBI" id="CHEBI:15378"/>
        <dbReference type="ChEBI" id="CHEBI:57856"/>
        <dbReference type="ChEBI" id="CHEBI:59789"/>
        <dbReference type="ChEBI" id="CHEBI:74411"/>
        <dbReference type="ChEBI" id="CHEBI:74493"/>
        <dbReference type="EC" id="2.1.1.182"/>
    </reaction>
</comment>
<feature type="domain" description="Ribosomal RNA adenine methylase transferase N-terminal" evidence="9">
    <location>
        <begin position="20"/>
        <end position="193"/>
    </location>
</feature>
<dbReference type="InterPro" id="IPR011530">
    <property type="entry name" value="rRNA_adenine_dimethylase"/>
</dbReference>
<keyword evidence="3 7" id="KW-0489">Methyltransferase</keyword>
<feature type="binding site" evidence="7 8">
    <location>
        <position position="15"/>
    </location>
    <ligand>
        <name>S-adenosyl-L-methionine</name>
        <dbReference type="ChEBI" id="CHEBI:59789"/>
    </ligand>
</feature>
<keyword evidence="4 7" id="KW-0808">Transferase</keyword>
<proteinExistence type="inferred from homology"/>
<evidence type="ECO:0000259" key="9">
    <source>
        <dbReference type="SMART" id="SM00650"/>
    </source>
</evidence>
<dbReference type="Proteomes" id="UP001065174">
    <property type="component" value="Chromosome"/>
</dbReference>
<comment type="function">
    <text evidence="7">Specifically dimethylates two adjacent adenosines (A1518 and A1519) in the loop of a conserved hairpin near the 3'-end of 16S rRNA in the 30S particle. May play a critical role in biogenesis of 30S subunits.</text>
</comment>
<dbReference type="PANTHER" id="PTHR11727:SF7">
    <property type="entry name" value="DIMETHYLADENOSINE TRANSFERASE-RELATED"/>
    <property type="match status" value="1"/>
</dbReference>
<dbReference type="NCBIfam" id="TIGR00755">
    <property type="entry name" value="ksgA"/>
    <property type="match status" value="1"/>
</dbReference>